<dbReference type="Pfam" id="PF11138">
    <property type="entry name" value="DUF2911"/>
    <property type="match status" value="1"/>
</dbReference>
<proteinExistence type="predicted"/>
<reference evidence="3" key="1">
    <citation type="journal article" date="2019" name="Int. J. Syst. Evol. Microbiol.">
        <title>The Global Catalogue of Microorganisms (GCM) 10K type strain sequencing project: providing services to taxonomists for standard genome sequencing and annotation.</title>
        <authorList>
            <consortium name="The Broad Institute Genomics Platform"/>
            <consortium name="The Broad Institute Genome Sequencing Center for Infectious Disease"/>
            <person name="Wu L."/>
            <person name="Ma J."/>
        </authorList>
    </citation>
    <scope>NUCLEOTIDE SEQUENCE [LARGE SCALE GENOMIC DNA]</scope>
    <source>
        <strain evidence="3">JCM 18285</strain>
    </source>
</reference>
<keyword evidence="1" id="KW-0732">Signal</keyword>
<name>A0ABP9GHS4_9FLAO</name>
<comment type="caution">
    <text evidence="2">The sequence shown here is derived from an EMBL/GenBank/DDBJ whole genome shotgun (WGS) entry which is preliminary data.</text>
</comment>
<accession>A0ABP9GHS4</accession>
<dbReference type="EMBL" id="BAABJJ010000018">
    <property type="protein sequence ID" value="GAA4943314.1"/>
    <property type="molecule type" value="Genomic_DNA"/>
</dbReference>
<dbReference type="Proteomes" id="UP001501302">
    <property type="component" value="Unassembled WGS sequence"/>
</dbReference>
<organism evidence="2 3">
    <name type="scientific">Algibacter agarivorans</name>
    <dbReference type="NCBI Taxonomy" id="1109741"/>
    <lineage>
        <taxon>Bacteria</taxon>
        <taxon>Pseudomonadati</taxon>
        <taxon>Bacteroidota</taxon>
        <taxon>Flavobacteriia</taxon>
        <taxon>Flavobacteriales</taxon>
        <taxon>Flavobacteriaceae</taxon>
        <taxon>Algibacter</taxon>
    </lineage>
</organism>
<dbReference type="InterPro" id="IPR021314">
    <property type="entry name" value="DUF2911"/>
</dbReference>
<evidence type="ECO:0000313" key="2">
    <source>
        <dbReference type="EMBL" id="GAA4943314.1"/>
    </source>
</evidence>
<feature type="signal peptide" evidence="1">
    <location>
        <begin position="1"/>
        <end position="49"/>
    </location>
</feature>
<sequence length="311" mass="34938">MSYFKLLLTLNEIWMRKFMLYFNLLFNKNKMKKLLLLVLAFTTVCSVNAQIKTPQPSPFSKVEQKVGLTDVTLEYSRPGVKGRTVYGDLVPYGKIWRTGANARTKITFSTDVTIDGQNLKAGSYSIFTIPNTDTWDVIFYNDGKESGTPKEIDAQYLAAKTTIKTYAMEYNVETFTMGFGNLSNNSASLDFIWEKTYLTLPFEVPTDKAVMASIEKVMNGPGANDYYAAAVYYFNSGKDINQAKTWIEKAMSMSESPRFWQLRQQSLIYAKLGDKKAAIATAKKSLAGAEKAGNADYVKMNKESIAEWGAM</sequence>
<evidence type="ECO:0000313" key="3">
    <source>
        <dbReference type="Proteomes" id="UP001501302"/>
    </source>
</evidence>
<feature type="chain" id="PRO_5047044270" evidence="1">
    <location>
        <begin position="50"/>
        <end position="311"/>
    </location>
</feature>
<keyword evidence="3" id="KW-1185">Reference proteome</keyword>
<protein>
    <submittedName>
        <fullName evidence="2">DUF2911 domain-containing protein</fullName>
    </submittedName>
</protein>
<evidence type="ECO:0000256" key="1">
    <source>
        <dbReference type="SAM" id="SignalP"/>
    </source>
</evidence>
<gene>
    <name evidence="2" type="ORF">GCM10023314_15520</name>
</gene>